<dbReference type="GO" id="GO:0000127">
    <property type="term" value="C:transcription factor TFIIIC complex"/>
    <property type="evidence" value="ECO:0007669"/>
    <property type="project" value="TreeGrafter"/>
</dbReference>
<name>A0A0G2F1Z2_PHACM</name>
<dbReference type="GO" id="GO:0006383">
    <property type="term" value="P:transcription by RNA polymerase III"/>
    <property type="evidence" value="ECO:0007669"/>
    <property type="project" value="TreeGrafter"/>
</dbReference>
<feature type="region of interest" description="Disordered" evidence="4">
    <location>
        <begin position="1"/>
        <end position="20"/>
    </location>
</feature>
<reference evidence="5 6" key="2">
    <citation type="submission" date="2015-05" db="EMBL/GenBank/DDBJ databases">
        <authorList>
            <person name="Morales-Cruz A."/>
            <person name="Amrine K.C."/>
            <person name="Cantu D."/>
        </authorList>
    </citation>
    <scope>NUCLEOTIDE SEQUENCE [LARGE SCALE GENOMIC DNA]</scope>
    <source>
        <strain evidence="5">UCRPC4</strain>
    </source>
</reference>
<dbReference type="InterPro" id="IPR036322">
    <property type="entry name" value="WD40_repeat_dom_sf"/>
</dbReference>
<evidence type="ECO:0000256" key="4">
    <source>
        <dbReference type="SAM" id="MobiDB-lite"/>
    </source>
</evidence>
<comment type="subcellular location">
    <subcellularLocation>
        <location evidence="1">Nucleus</location>
    </subcellularLocation>
</comment>
<evidence type="ECO:0000256" key="1">
    <source>
        <dbReference type="ARBA" id="ARBA00004123"/>
    </source>
</evidence>
<comment type="caution">
    <text evidence="5">The sequence shown here is derived from an EMBL/GenBank/DDBJ whole genome shotgun (WGS) entry which is preliminary data.</text>
</comment>
<proteinExistence type="predicted"/>
<dbReference type="PANTHER" id="PTHR15052:SF2">
    <property type="entry name" value="GENERAL TRANSCRIPTION FACTOR 3C POLYPEPTIDE 2"/>
    <property type="match status" value="1"/>
</dbReference>
<evidence type="ECO:0000313" key="5">
    <source>
        <dbReference type="EMBL" id="KKY28817.1"/>
    </source>
</evidence>
<dbReference type="GO" id="GO:0005634">
    <property type="term" value="C:nucleus"/>
    <property type="evidence" value="ECO:0007669"/>
    <property type="project" value="UniProtKB-SubCell"/>
</dbReference>
<dbReference type="PANTHER" id="PTHR15052">
    <property type="entry name" value="RNA POLYMERASE III TRANSCRIPTION INITIATION FACTOR COMPLEX SUBUNIT"/>
    <property type="match status" value="1"/>
</dbReference>
<feature type="compositionally biased region" description="Basic residues" evidence="4">
    <location>
        <begin position="1"/>
        <end position="14"/>
    </location>
</feature>
<feature type="region of interest" description="Disordered" evidence="4">
    <location>
        <begin position="29"/>
        <end position="119"/>
    </location>
</feature>
<reference evidence="5 6" key="1">
    <citation type="submission" date="2015-05" db="EMBL/GenBank/DDBJ databases">
        <title>Distinctive expansion of gene families associated with plant cell wall degradation and secondary metabolism in the genomes of grapevine trunk pathogens.</title>
        <authorList>
            <person name="Lawrence D.P."/>
            <person name="Travadon R."/>
            <person name="Rolshausen P.E."/>
            <person name="Baumgartner K."/>
        </authorList>
    </citation>
    <scope>NUCLEOTIDE SEQUENCE [LARGE SCALE GENOMIC DNA]</scope>
    <source>
        <strain evidence="5">UCRPC4</strain>
    </source>
</reference>
<keyword evidence="3" id="KW-0539">Nucleus</keyword>
<evidence type="ECO:0000313" key="6">
    <source>
        <dbReference type="Proteomes" id="UP000053317"/>
    </source>
</evidence>
<organism evidence="5 6">
    <name type="scientific">Phaeomoniella chlamydospora</name>
    <name type="common">Phaeoacremonium chlamydosporum</name>
    <dbReference type="NCBI Taxonomy" id="158046"/>
    <lineage>
        <taxon>Eukaryota</taxon>
        <taxon>Fungi</taxon>
        <taxon>Dikarya</taxon>
        <taxon>Ascomycota</taxon>
        <taxon>Pezizomycotina</taxon>
        <taxon>Eurotiomycetes</taxon>
        <taxon>Chaetothyriomycetidae</taxon>
        <taxon>Phaeomoniellales</taxon>
        <taxon>Phaeomoniellaceae</taxon>
        <taxon>Phaeomoniella</taxon>
    </lineage>
</organism>
<feature type="region of interest" description="Disordered" evidence="4">
    <location>
        <begin position="275"/>
        <end position="303"/>
    </location>
</feature>
<dbReference type="SUPFAM" id="SSF50978">
    <property type="entry name" value="WD40 repeat-like"/>
    <property type="match status" value="1"/>
</dbReference>
<dbReference type="InterPro" id="IPR052416">
    <property type="entry name" value="GTF3C_component"/>
</dbReference>
<evidence type="ECO:0000256" key="3">
    <source>
        <dbReference type="ARBA" id="ARBA00023242"/>
    </source>
</evidence>
<dbReference type="EMBL" id="LCWF01000009">
    <property type="protein sequence ID" value="KKY28817.1"/>
    <property type="molecule type" value="Genomic_DNA"/>
</dbReference>
<gene>
    <name evidence="5" type="ORF">UCRPC4_g00378</name>
</gene>
<protein>
    <submittedName>
        <fullName evidence="5">Putative transcription factor tfiiic complex subunit tfc6</fullName>
    </submittedName>
</protein>
<dbReference type="AlphaFoldDB" id="A0A0G2F1Z2"/>
<accession>A0A0G2F1Z2</accession>
<dbReference type="OrthoDB" id="4703at2759"/>
<keyword evidence="6" id="KW-1185">Reference proteome</keyword>
<evidence type="ECO:0000256" key="2">
    <source>
        <dbReference type="ARBA" id="ARBA00023163"/>
    </source>
</evidence>
<keyword evidence="2" id="KW-0804">Transcription</keyword>
<sequence length="797" mass="87708">MDSIRRSGRSRKVNTRYTDDILDEEVKRILAPASGSSSSDSGEPPTVASLQSSESEFDVNLVTAEVDVGDDDDTDVSASDGPHETLEESDIQTPAESDDDIMSVATDYDSDGRPGKTRRVRMKQHVEERELHYRGVAEILATHSGKEEGWNLQYGPADVDMLPIIYTRDLWLDSPNATIPWRKTLQRAIRQGPYGKAYRFGLSEDMLKEEATRGWDWFYREKGARFIKRQECRPLHHLSQQRKYLPQPSPHNVVLGPLQQQQIYKMTDQQCIGIGATGKPKSSTSPSAMDIESRAEADENQEAPTVIPARTSPDRAAWLLNTGTKVQCLSWAPNANSSTQYLAIACATTSSQRRGFETQTTAITSSPPYPSNIQIWAIAGTNAAETPLKLDMSTRPKLIQVLCTNWGDIRQLIWCPMLREPRAEDAEKGECIGLLACSCGDGSVRVLHINHQAPTSSDTKYFEVHSSSFSAIPPEGSPIYTSAEWLSPTDLAISNAFGSVSLFSIVSQANLPDSMKKDPDSARPYYVLPIPPVSTYIIAMSYCYPSVTPGLMALTSAGGETILFSLAQSHVETVNAPKLRRAGTGLSYIPTIRGHLLSQEDCLYYYATRRFFSGHTVGRAVASGSITCHAVSRWHPFVIFGTSGGDVITSSVLRRVLPGGRKYGGSGHWQQRVVKYDWIPEENIGASAAGKQAVENDPGEPDVLHVKDARLGRSRFYEGFYPERIEMTRSATDRLTGKGAKRTGTAAQRPTDIGMETIFEEENAATAVAWNSNLKCAGWAAMGFGSGIVRIEDLTWE</sequence>
<dbReference type="Proteomes" id="UP000053317">
    <property type="component" value="Unassembled WGS sequence"/>
</dbReference>